<evidence type="ECO:0000259" key="3">
    <source>
        <dbReference type="Pfam" id="PF13505"/>
    </source>
</evidence>
<dbReference type="AlphaFoldDB" id="A0A1B9NUB0"/>
<dbReference type="InterPro" id="IPR011250">
    <property type="entry name" value="OMP/PagP_B-barrel"/>
</dbReference>
<dbReference type="RefSeq" id="WP_017022254.1">
    <property type="nucleotide sequence ID" value="NZ_CAWMPN010000029.1"/>
</dbReference>
<dbReference type="EMBL" id="MAJU01000029">
    <property type="protein sequence ID" value="OCH17613.1"/>
    <property type="molecule type" value="Genomic_DNA"/>
</dbReference>
<keyword evidence="1 2" id="KW-0732">Signal</keyword>
<dbReference type="Proteomes" id="UP000093523">
    <property type="component" value="Unassembled WGS sequence"/>
</dbReference>
<organism evidence="4 5">
    <name type="scientific">Aliivibrio logei</name>
    <name type="common">Vibrio logei</name>
    <dbReference type="NCBI Taxonomy" id="688"/>
    <lineage>
        <taxon>Bacteria</taxon>
        <taxon>Pseudomonadati</taxon>
        <taxon>Pseudomonadota</taxon>
        <taxon>Gammaproteobacteria</taxon>
        <taxon>Vibrionales</taxon>
        <taxon>Vibrionaceae</taxon>
        <taxon>Aliivibrio</taxon>
    </lineage>
</organism>
<dbReference type="Gene3D" id="2.40.160.20">
    <property type="match status" value="1"/>
</dbReference>
<accession>A0A1B9NUB0</accession>
<evidence type="ECO:0000313" key="4">
    <source>
        <dbReference type="EMBL" id="OCH17613.1"/>
    </source>
</evidence>
<evidence type="ECO:0000256" key="2">
    <source>
        <dbReference type="SAM" id="SignalP"/>
    </source>
</evidence>
<protein>
    <recommendedName>
        <fullName evidence="3">Outer membrane protein beta-barrel domain-containing protein</fullName>
    </recommendedName>
</protein>
<evidence type="ECO:0000256" key="1">
    <source>
        <dbReference type="ARBA" id="ARBA00022729"/>
    </source>
</evidence>
<feature type="signal peptide" evidence="2">
    <location>
        <begin position="1"/>
        <end position="18"/>
    </location>
</feature>
<dbReference type="STRING" id="688.A6E04_18500"/>
<evidence type="ECO:0000313" key="5">
    <source>
        <dbReference type="Proteomes" id="UP000093523"/>
    </source>
</evidence>
<dbReference type="Pfam" id="PF13505">
    <property type="entry name" value="OMP_b-brl"/>
    <property type="match status" value="1"/>
</dbReference>
<name>A0A1B9NUB0_ALILO</name>
<dbReference type="InterPro" id="IPR027385">
    <property type="entry name" value="Beta-barrel_OMP"/>
</dbReference>
<comment type="caution">
    <text evidence="4">The sequence shown here is derived from an EMBL/GenBank/DDBJ whole genome shotgun (WGS) entry which is preliminary data.</text>
</comment>
<dbReference type="OrthoDB" id="5903732at2"/>
<feature type="domain" description="Outer membrane protein beta-barrel" evidence="3">
    <location>
        <begin position="6"/>
        <end position="196"/>
    </location>
</feature>
<feature type="chain" id="PRO_5008632188" description="Outer membrane protein beta-barrel domain-containing protein" evidence="2">
    <location>
        <begin position="19"/>
        <end position="196"/>
    </location>
</feature>
<gene>
    <name evidence="4" type="ORF">A6E04_18500</name>
</gene>
<reference evidence="4 5" key="1">
    <citation type="submission" date="2016-06" db="EMBL/GenBank/DDBJ databases">
        <authorList>
            <person name="Kjaerup R.B."/>
            <person name="Dalgaard T.S."/>
            <person name="Juul-Madsen H.R."/>
        </authorList>
    </citation>
    <scope>NUCLEOTIDE SEQUENCE [LARGE SCALE GENOMIC DNA]</scope>
    <source>
        <strain evidence="4 5">1S159</strain>
    </source>
</reference>
<sequence>MRQLYLLLTILFSISAHADKSGYYITTNIENSSVTFLGSQTDLDGGYNIKGGYDFPISDTFYMSVELEYNNMGRFDFDWRNKNQYATSHVDAHFFGANLKYRAYMFESDFFITSMFGYGYYYLDMDVDFYLEDGQLGYIGKGSQSESALGLSYGFEAGYDLSKHITLTAGHNIARAIMDGIGYDFGTTYVGLTYNF</sequence>
<dbReference type="SUPFAM" id="SSF56925">
    <property type="entry name" value="OMPA-like"/>
    <property type="match status" value="1"/>
</dbReference>
<proteinExistence type="predicted"/>